<dbReference type="EMBL" id="JBANQN010000004">
    <property type="protein sequence ID" value="KAK6791604.1"/>
    <property type="molecule type" value="Genomic_DNA"/>
</dbReference>
<dbReference type="Proteomes" id="UP001371456">
    <property type="component" value="Unassembled WGS sequence"/>
</dbReference>
<keyword evidence="2" id="KW-0808">Transferase</keyword>
<dbReference type="GO" id="GO:0005739">
    <property type="term" value="C:mitochondrion"/>
    <property type="evidence" value="ECO:0007669"/>
    <property type="project" value="TreeGrafter"/>
</dbReference>
<dbReference type="GO" id="GO:0005524">
    <property type="term" value="F:ATP binding"/>
    <property type="evidence" value="ECO:0007669"/>
    <property type="project" value="UniProtKB-KW"/>
</dbReference>
<keyword evidence="3" id="KW-0203">Cytokinin biosynthesis</keyword>
<dbReference type="PANTHER" id="PTHR11088">
    <property type="entry name" value="TRNA DIMETHYLALLYLTRANSFERASE"/>
    <property type="match status" value="1"/>
</dbReference>
<keyword evidence="5" id="KW-0067">ATP-binding</keyword>
<evidence type="ECO:0000313" key="7">
    <source>
        <dbReference type="Proteomes" id="UP001371456"/>
    </source>
</evidence>
<dbReference type="Pfam" id="PF01715">
    <property type="entry name" value="IPPT"/>
    <property type="match status" value="1"/>
</dbReference>
<dbReference type="PANTHER" id="PTHR11088:SF73">
    <property type="entry name" value="PHOSPHORIBULOKINASE_URIDINE KINASE DOMAIN-CONTAINING PROTEIN"/>
    <property type="match status" value="1"/>
</dbReference>
<evidence type="ECO:0000256" key="3">
    <source>
        <dbReference type="ARBA" id="ARBA00022712"/>
    </source>
</evidence>
<accession>A0AAN8YFL7</accession>
<name>A0AAN8YFL7_SOLBU</name>
<organism evidence="6 7">
    <name type="scientific">Solanum bulbocastanum</name>
    <name type="common">Wild potato</name>
    <dbReference type="NCBI Taxonomy" id="147425"/>
    <lineage>
        <taxon>Eukaryota</taxon>
        <taxon>Viridiplantae</taxon>
        <taxon>Streptophyta</taxon>
        <taxon>Embryophyta</taxon>
        <taxon>Tracheophyta</taxon>
        <taxon>Spermatophyta</taxon>
        <taxon>Magnoliopsida</taxon>
        <taxon>eudicotyledons</taxon>
        <taxon>Gunneridae</taxon>
        <taxon>Pentapetalae</taxon>
        <taxon>asterids</taxon>
        <taxon>lamiids</taxon>
        <taxon>Solanales</taxon>
        <taxon>Solanaceae</taxon>
        <taxon>Solanoideae</taxon>
        <taxon>Solaneae</taxon>
        <taxon>Solanum</taxon>
    </lineage>
</organism>
<keyword evidence="4" id="KW-0547">Nucleotide-binding</keyword>
<evidence type="ECO:0000256" key="1">
    <source>
        <dbReference type="ARBA" id="ARBA00005842"/>
    </source>
</evidence>
<dbReference type="GO" id="GO:0052381">
    <property type="term" value="F:tRNA dimethylallyltransferase activity"/>
    <property type="evidence" value="ECO:0007669"/>
    <property type="project" value="TreeGrafter"/>
</dbReference>
<evidence type="ECO:0000313" key="6">
    <source>
        <dbReference type="EMBL" id="KAK6791604.1"/>
    </source>
</evidence>
<dbReference type="InterPro" id="IPR039657">
    <property type="entry name" value="Dimethylallyltransferase"/>
</dbReference>
<comment type="similarity">
    <text evidence="1">Belongs to the IPP transferase family.</text>
</comment>
<evidence type="ECO:0000256" key="4">
    <source>
        <dbReference type="ARBA" id="ARBA00022741"/>
    </source>
</evidence>
<gene>
    <name evidence="6" type="ORF">RDI58_010685</name>
</gene>
<protein>
    <submittedName>
        <fullName evidence="6">Uncharacterized protein</fullName>
    </submittedName>
</protein>
<dbReference type="GO" id="GO:0009691">
    <property type="term" value="P:cytokinin biosynthetic process"/>
    <property type="evidence" value="ECO:0007669"/>
    <property type="project" value="UniProtKB-KW"/>
</dbReference>
<dbReference type="AlphaFoldDB" id="A0AAN8YFL7"/>
<dbReference type="GO" id="GO:0006400">
    <property type="term" value="P:tRNA modification"/>
    <property type="evidence" value="ECO:0007669"/>
    <property type="project" value="TreeGrafter"/>
</dbReference>
<reference evidence="6 7" key="1">
    <citation type="submission" date="2024-02" db="EMBL/GenBank/DDBJ databases">
        <title>de novo genome assembly of Solanum bulbocastanum strain 11H21.</title>
        <authorList>
            <person name="Hosaka A.J."/>
        </authorList>
    </citation>
    <scope>NUCLEOTIDE SEQUENCE [LARGE SCALE GENOMIC DNA]</scope>
    <source>
        <tissue evidence="6">Young leaves</tissue>
    </source>
</reference>
<evidence type="ECO:0000256" key="5">
    <source>
        <dbReference type="ARBA" id="ARBA00022840"/>
    </source>
</evidence>
<dbReference type="InterPro" id="IPR027417">
    <property type="entry name" value="P-loop_NTPase"/>
</dbReference>
<comment type="caution">
    <text evidence="6">The sequence shown here is derived from an EMBL/GenBank/DDBJ whole genome shotgun (WGS) entry which is preliminary data.</text>
</comment>
<sequence>MRVDQMVNVGLVDEVRHIFIPDADYTKGIRRPIGVPEMDRYLREETNINKDDESKKMLLQSSIANIKRNSRLLICHQLDKIQRLINEKMWFVHLIIATGVFKGDRKEVVDEAWMNFVLQPCLNIVKRFIKSDDRNIIIE</sequence>
<dbReference type="Gene3D" id="1.10.287.890">
    <property type="entry name" value="Crystal structure of tRNA isopentenylpyrophosphate transferase (bh2366) domain"/>
    <property type="match status" value="1"/>
</dbReference>
<evidence type="ECO:0000256" key="2">
    <source>
        <dbReference type="ARBA" id="ARBA00022679"/>
    </source>
</evidence>
<dbReference type="Gene3D" id="3.40.50.300">
    <property type="entry name" value="P-loop containing nucleotide triphosphate hydrolases"/>
    <property type="match status" value="1"/>
</dbReference>
<keyword evidence="7" id="KW-1185">Reference proteome</keyword>
<proteinExistence type="inferred from homology"/>